<comment type="similarity">
    <text evidence="1">Belongs to the Mu gp47/PBSX XkdT family.</text>
</comment>
<organism evidence="4 5">
    <name type="scientific">Robinsoniella peoriensis</name>
    <dbReference type="NCBI Taxonomy" id="180332"/>
    <lineage>
        <taxon>Bacteria</taxon>
        <taxon>Bacillati</taxon>
        <taxon>Bacillota</taxon>
        <taxon>Clostridia</taxon>
        <taxon>Lachnospirales</taxon>
        <taxon>Lachnospiraceae</taxon>
        <taxon>Robinsoniella</taxon>
    </lineage>
</organism>
<proteinExistence type="inferred from homology"/>
<comment type="caution">
    <text evidence="4">The sequence shown here is derived from an EMBL/GenBank/DDBJ whole genome shotgun (WGS) entry which is preliminary data.</text>
</comment>
<dbReference type="PANTHER" id="PTHR37829:SF3">
    <property type="entry name" value="PROTEIN JAYE-RELATED"/>
    <property type="match status" value="1"/>
</dbReference>
<evidence type="ECO:0000313" key="5">
    <source>
        <dbReference type="Proteomes" id="UP000306509"/>
    </source>
</evidence>
<evidence type="ECO:0000313" key="4">
    <source>
        <dbReference type="EMBL" id="TLC99998.1"/>
    </source>
</evidence>
<dbReference type="RefSeq" id="WP_070041157.1">
    <property type="nucleotide sequence ID" value="NZ_CABMJZ010000055.1"/>
</dbReference>
<dbReference type="InterPro" id="IPR052399">
    <property type="entry name" value="Phage_Baseplate_Assmbl_Protein"/>
</dbReference>
<dbReference type="EMBL" id="QGQD01000060">
    <property type="protein sequence ID" value="TLC99998.1"/>
    <property type="molecule type" value="Genomic_DNA"/>
</dbReference>
<dbReference type="Pfam" id="PF26078">
    <property type="entry name" value="Baseplate_J_M"/>
    <property type="match status" value="1"/>
</dbReference>
<dbReference type="PANTHER" id="PTHR37829">
    <property type="entry name" value="PHAGE-LIKE ELEMENT PBSX PROTEIN XKDT"/>
    <property type="match status" value="1"/>
</dbReference>
<dbReference type="OrthoDB" id="2554267at2"/>
<name>A0A4U8Q6A4_9FIRM</name>
<feature type="domain" description="Baseplate J-like central" evidence="2">
    <location>
        <begin position="185"/>
        <end position="263"/>
    </location>
</feature>
<evidence type="ECO:0000259" key="2">
    <source>
        <dbReference type="Pfam" id="PF26078"/>
    </source>
</evidence>
<protein>
    <submittedName>
        <fullName evidence="4">Phage tail protein</fullName>
    </submittedName>
</protein>
<evidence type="ECO:0000256" key="1">
    <source>
        <dbReference type="ARBA" id="ARBA00038087"/>
    </source>
</evidence>
<sequence>MFDYMTSDYIMERMLDSVSDEVDKREGSIVYDALMPCALELSNAYAAMDMVLTESFADTASGHYLIKRVAERGMLPEPATYAHVKGIFYGGEIPIGKRYSCGSLNYYVHDILESDKIGQNTYELVCETLGSEANTVLGQLTPISSDDIVPGLSYAEIIDIMIPGEDQENQEVLRERYFSSFTNQAFGGNVKDYKNKIKELDGIGGVKVTSTWNGGGTVKLTIITSEFKKPSEEFVRQVQEKTDPTKDGAGQGFAPIGHIVTVEGVSEKRVNIKTTITCKTGVLFEDIKSQVIATVDAYFHELSANWEETNNIIVRISQIETRILGVNGVEDIEGTALNGLEKNAVLEKMEIPVGGVIIG</sequence>
<gene>
    <name evidence="4" type="ORF">DSM106044_03089</name>
</gene>
<dbReference type="Proteomes" id="UP000306509">
    <property type="component" value="Unassembled WGS sequence"/>
</dbReference>
<evidence type="ECO:0000259" key="3">
    <source>
        <dbReference type="Pfam" id="PF26079"/>
    </source>
</evidence>
<dbReference type="InterPro" id="IPR058531">
    <property type="entry name" value="Baseplate_J_M"/>
</dbReference>
<dbReference type="InterPro" id="IPR058530">
    <property type="entry name" value="Baseplate_J-like_C"/>
</dbReference>
<dbReference type="AlphaFoldDB" id="A0A4U8Q6A4"/>
<reference evidence="4 5" key="1">
    <citation type="journal article" date="2019" name="Anaerobe">
        <title>Detection of Robinsoniella peoriensis in multiple bone samples of a trauma patient.</title>
        <authorList>
            <person name="Schrottner P."/>
            <person name="Hartwich K."/>
            <person name="Bunk B."/>
            <person name="Schober I."/>
            <person name="Helbig S."/>
            <person name="Rudolph W.W."/>
            <person name="Gunzer F."/>
        </authorList>
    </citation>
    <scope>NUCLEOTIDE SEQUENCE [LARGE SCALE GENOMIC DNA]</scope>
    <source>
        <strain evidence="4 5">DSM 106044</strain>
    </source>
</reference>
<dbReference type="Pfam" id="PF26079">
    <property type="entry name" value="Baseplate_J_C"/>
    <property type="match status" value="1"/>
</dbReference>
<accession>A0A4U8Q6A4</accession>
<keyword evidence="5" id="KW-1185">Reference proteome</keyword>
<feature type="domain" description="Baseplate J-like C-terminal" evidence="3">
    <location>
        <begin position="270"/>
        <end position="355"/>
    </location>
</feature>